<feature type="compositionally biased region" description="Low complexity" evidence="1">
    <location>
        <begin position="225"/>
        <end position="257"/>
    </location>
</feature>
<dbReference type="InterPro" id="IPR010982">
    <property type="entry name" value="Lambda_DNA-bd_dom_sf"/>
</dbReference>
<keyword evidence="2" id="KW-0812">Transmembrane</keyword>
<proteinExistence type="predicted"/>
<dbReference type="AlphaFoldDB" id="K7ZCP1"/>
<gene>
    <name evidence="3" type="ORF">Bdt_3701</name>
</gene>
<dbReference type="InterPro" id="IPR001387">
    <property type="entry name" value="Cro/C1-type_HTH"/>
</dbReference>
<feature type="region of interest" description="Disordered" evidence="1">
    <location>
        <begin position="206"/>
        <end position="303"/>
    </location>
</feature>
<feature type="compositionally biased region" description="Low complexity" evidence="1">
    <location>
        <begin position="96"/>
        <end position="128"/>
    </location>
</feature>
<keyword evidence="2" id="KW-1133">Transmembrane helix</keyword>
<evidence type="ECO:0000256" key="2">
    <source>
        <dbReference type="SAM" id="Phobius"/>
    </source>
</evidence>
<dbReference type="InterPro" id="IPR050400">
    <property type="entry name" value="Bact_Cytoskel_RodZ"/>
</dbReference>
<feature type="compositionally biased region" description="Pro residues" evidence="1">
    <location>
        <begin position="258"/>
        <end position="298"/>
    </location>
</feature>
<feature type="transmembrane region" description="Helical" evidence="2">
    <location>
        <begin position="153"/>
        <end position="170"/>
    </location>
</feature>
<protein>
    <recommendedName>
        <fullName evidence="5">Transcriptional regulator</fullName>
    </recommendedName>
</protein>
<keyword evidence="2" id="KW-0472">Membrane</keyword>
<dbReference type="Pfam" id="PF13413">
    <property type="entry name" value="HTH_25"/>
    <property type="match status" value="1"/>
</dbReference>
<reference evidence="3 4" key="1">
    <citation type="journal article" date="2012" name="BMC Genomics">
        <title>Genome analysis of a simultaneously predatory and prey-independent, novel Bdellovibrio bacteriovorus from the River Tiber, supports in silico predictions of both ancient and recent lateral gene transfer from diverse bacteria.</title>
        <authorList>
            <person name="Hobley L."/>
            <person name="Lerner T.R."/>
            <person name="Williams L.E."/>
            <person name="Lambert C."/>
            <person name="Till R."/>
            <person name="Milner D.S."/>
            <person name="Basford S.M."/>
            <person name="Capeness M.J."/>
            <person name="Fenton A.K."/>
            <person name="Atterbury R.J."/>
            <person name="Harris M.A."/>
            <person name="Sockett R.E."/>
        </authorList>
    </citation>
    <scope>NUCLEOTIDE SEQUENCE [LARGE SCALE GENOMIC DNA]</scope>
    <source>
        <strain evidence="3 4">Tiberius</strain>
    </source>
</reference>
<accession>K7ZCP1</accession>
<dbReference type="Gene3D" id="1.10.260.40">
    <property type="entry name" value="lambda repressor-like DNA-binding domains"/>
    <property type="match status" value="1"/>
</dbReference>
<dbReference type="PANTHER" id="PTHR34475:SF1">
    <property type="entry name" value="CYTOSKELETON PROTEIN RODZ"/>
    <property type="match status" value="1"/>
</dbReference>
<dbReference type="EMBL" id="CP002930">
    <property type="protein sequence ID" value="AFY03374.1"/>
    <property type="molecule type" value="Genomic_DNA"/>
</dbReference>
<dbReference type="HOGENOM" id="CLU_878991_0_0_7"/>
<dbReference type="GO" id="GO:0003677">
    <property type="term" value="F:DNA binding"/>
    <property type="evidence" value="ECO:0007669"/>
    <property type="project" value="InterPro"/>
</dbReference>
<feature type="region of interest" description="Disordered" evidence="1">
    <location>
        <begin position="82"/>
        <end position="144"/>
    </location>
</feature>
<dbReference type="KEGG" id="bbat:Bdt_3701"/>
<evidence type="ECO:0000313" key="3">
    <source>
        <dbReference type="EMBL" id="AFY03374.1"/>
    </source>
</evidence>
<sequence>MKKTGELLKKAREDKGLSLHEIGLSLKISSKVLKAIEEGDETQLPAKTFLRGFVQSYANFLHLNSDEVLEVFYEEMGSTKPKPYIRQTEEPKAASTPETESKPATESTTETAAPAAAAAPVPEATVTPIRKTPPPTSSNHGMQSLKENKNTKTYIILGLGIVLVGLILFTKKMIDKYSKEAEVPSAEVAQTMEGATPVVVDTSIDGGTLTEVEPNTTPGPLGNLTTTPTPAAPVTSTATTAASPTPAVSTPATVPTPSVSPTPTPKPTATPSPTPTATPSPTPVASPSPTPTPTPTPKPESGKPVELIVEALDSVEIEYSAPNGKPQKIRLSAEQVHTFKSKSGLKINFSNGGAVNLILNGKEIGIPGDLGKPIRLSY</sequence>
<dbReference type="PATRIC" id="fig|1069642.3.peg.3659"/>
<evidence type="ECO:0000256" key="1">
    <source>
        <dbReference type="SAM" id="MobiDB-lite"/>
    </source>
</evidence>
<organism evidence="3 4">
    <name type="scientific">Bdellovibrio bacteriovorus str. Tiberius</name>
    <dbReference type="NCBI Taxonomy" id="1069642"/>
    <lineage>
        <taxon>Bacteria</taxon>
        <taxon>Pseudomonadati</taxon>
        <taxon>Bdellovibrionota</taxon>
        <taxon>Bdellovibrionia</taxon>
        <taxon>Bdellovibrionales</taxon>
        <taxon>Pseudobdellovibrionaceae</taxon>
        <taxon>Bdellovibrio</taxon>
    </lineage>
</organism>
<dbReference type="OrthoDB" id="8561330at2"/>
<evidence type="ECO:0000313" key="4">
    <source>
        <dbReference type="Proteomes" id="UP000010074"/>
    </source>
</evidence>
<dbReference type="RefSeq" id="WP_015092773.1">
    <property type="nucleotide sequence ID" value="NC_019567.1"/>
</dbReference>
<dbReference type="Proteomes" id="UP000010074">
    <property type="component" value="Chromosome"/>
</dbReference>
<dbReference type="CDD" id="cd00093">
    <property type="entry name" value="HTH_XRE"/>
    <property type="match status" value="1"/>
</dbReference>
<name>K7ZCP1_BDEBC</name>
<dbReference type="STRING" id="1069642.Bdt_3701"/>
<evidence type="ECO:0008006" key="5">
    <source>
        <dbReference type="Google" id="ProtNLM"/>
    </source>
</evidence>
<dbReference type="PANTHER" id="PTHR34475">
    <property type="match status" value="1"/>
</dbReference>